<sequence>MTLALLRCVKQTAARTLWLPYLSSPSHACMAITGALVRFQSPSQPDIRTRTSLRCGSRRHSNQPQRAYQHKGSQDSGVKSFREITLLDKLLAWWRRGVVLHMM</sequence>
<gene>
    <name evidence="1" type="ORF">F5144DRAFT_389485</name>
</gene>
<keyword evidence="2" id="KW-1185">Reference proteome</keyword>
<protein>
    <submittedName>
        <fullName evidence="1">Uncharacterized protein</fullName>
    </submittedName>
</protein>
<organism evidence="1 2">
    <name type="scientific">Chaetomium tenue</name>
    <dbReference type="NCBI Taxonomy" id="1854479"/>
    <lineage>
        <taxon>Eukaryota</taxon>
        <taxon>Fungi</taxon>
        <taxon>Dikarya</taxon>
        <taxon>Ascomycota</taxon>
        <taxon>Pezizomycotina</taxon>
        <taxon>Sordariomycetes</taxon>
        <taxon>Sordariomycetidae</taxon>
        <taxon>Sordariales</taxon>
        <taxon>Chaetomiaceae</taxon>
        <taxon>Chaetomium</taxon>
    </lineage>
</organism>
<comment type="caution">
    <text evidence="1">The sequence shown here is derived from an EMBL/GenBank/DDBJ whole genome shotgun (WGS) entry which is preliminary data.</text>
</comment>
<proteinExistence type="predicted"/>
<name>A0ACB7NVQ8_9PEZI</name>
<dbReference type="EMBL" id="JAGIZQ010000007">
    <property type="protein sequence ID" value="KAH6617314.1"/>
    <property type="molecule type" value="Genomic_DNA"/>
</dbReference>
<evidence type="ECO:0000313" key="2">
    <source>
        <dbReference type="Proteomes" id="UP000724584"/>
    </source>
</evidence>
<dbReference type="Proteomes" id="UP000724584">
    <property type="component" value="Unassembled WGS sequence"/>
</dbReference>
<reference evidence="1 2" key="1">
    <citation type="journal article" date="2021" name="Nat. Commun.">
        <title>Genetic determinants of endophytism in the Arabidopsis root mycobiome.</title>
        <authorList>
            <person name="Mesny F."/>
            <person name="Miyauchi S."/>
            <person name="Thiergart T."/>
            <person name="Pickel B."/>
            <person name="Atanasova L."/>
            <person name="Karlsson M."/>
            <person name="Huettel B."/>
            <person name="Barry K.W."/>
            <person name="Haridas S."/>
            <person name="Chen C."/>
            <person name="Bauer D."/>
            <person name="Andreopoulos W."/>
            <person name="Pangilinan J."/>
            <person name="LaButti K."/>
            <person name="Riley R."/>
            <person name="Lipzen A."/>
            <person name="Clum A."/>
            <person name="Drula E."/>
            <person name="Henrissat B."/>
            <person name="Kohler A."/>
            <person name="Grigoriev I.V."/>
            <person name="Martin F.M."/>
            <person name="Hacquard S."/>
        </authorList>
    </citation>
    <scope>NUCLEOTIDE SEQUENCE [LARGE SCALE GENOMIC DNA]</scope>
    <source>
        <strain evidence="1 2">MPI-SDFR-AT-0079</strain>
    </source>
</reference>
<evidence type="ECO:0000313" key="1">
    <source>
        <dbReference type="EMBL" id="KAH6617314.1"/>
    </source>
</evidence>
<accession>A0ACB7NVQ8</accession>